<dbReference type="InterPro" id="IPR002347">
    <property type="entry name" value="SDR_fam"/>
</dbReference>
<proteinExistence type="inferred from homology"/>
<dbReference type="Pfam" id="PF00106">
    <property type="entry name" value="adh_short"/>
    <property type="match status" value="1"/>
</dbReference>
<dbReference type="GO" id="GO:0016491">
    <property type="term" value="F:oxidoreductase activity"/>
    <property type="evidence" value="ECO:0007669"/>
    <property type="project" value="UniProtKB-KW"/>
</dbReference>
<reference evidence="3" key="1">
    <citation type="submission" date="2020-05" db="EMBL/GenBank/DDBJ databases">
        <authorList>
            <person name="Chiriac C."/>
            <person name="Salcher M."/>
            <person name="Ghai R."/>
            <person name="Kavagutti S V."/>
        </authorList>
    </citation>
    <scope>NUCLEOTIDE SEQUENCE</scope>
</reference>
<accession>A0A6J7H0E0</accession>
<dbReference type="InterPro" id="IPR051687">
    <property type="entry name" value="Peroxisomal_Beta-Oxidation"/>
</dbReference>
<dbReference type="PROSITE" id="PS00061">
    <property type="entry name" value="ADH_SHORT"/>
    <property type="match status" value="1"/>
</dbReference>
<evidence type="ECO:0000256" key="2">
    <source>
        <dbReference type="ARBA" id="ARBA00023002"/>
    </source>
</evidence>
<dbReference type="InterPro" id="IPR020904">
    <property type="entry name" value="Sc_DH/Rdtase_CS"/>
</dbReference>
<organism evidence="3">
    <name type="scientific">freshwater metagenome</name>
    <dbReference type="NCBI Taxonomy" id="449393"/>
    <lineage>
        <taxon>unclassified sequences</taxon>
        <taxon>metagenomes</taxon>
        <taxon>ecological metagenomes</taxon>
    </lineage>
</organism>
<protein>
    <submittedName>
        <fullName evidence="3">Unannotated protein</fullName>
    </submittedName>
</protein>
<name>A0A6J7H0E0_9ZZZZ</name>
<evidence type="ECO:0000256" key="1">
    <source>
        <dbReference type="ARBA" id="ARBA00006484"/>
    </source>
</evidence>
<keyword evidence="2" id="KW-0560">Oxidoreductase</keyword>
<dbReference type="PANTHER" id="PTHR45024">
    <property type="entry name" value="DEHYDROGENASES, SHORT CHAIN"/>
    <property type="match status" value="1"/>
</dbReference>
<evidence type="ECO:0000313" key="3">
    <source>
        <dbReference type="EMBL" id="CAB4910133.1"/>
    </source>
</evidence>
<gene>
    <name evidence="3" type="ORF">UFOPK3495_01530</name>
</gene>
<comment type="similarity">
    <text evidence="1">Belongs to the short-chain dehydrogenases/reductases (SDR) family.</text>
</comment>
<dbReference type="SUPFAM" id="SSF51735">
    <property type="entry name" value="NAD(P)-binding Rossmann-fold domains"/>
    <property type="match status" value="1"/>
</dbReference>
<dbReference type="InterPro" id="IPR036291">
    <property type="entry name" value="NAD(P)-bd_dom_sf"/>
</dbReference>
<dbReference type="PANTHER" id="PTHR45024:SF2">
    <property type="entry name" value="SCP2 DOMAIN-CONTAINING PROTEIN"/>
    <property type="match status" value="1"/>
</dbReference>
<dbReference type="EMBL" id="CAFBMC010000114">
    <property type="protein sequence ID" value="CAB4910133.1"/>
    <property type="molecule type" value="Genomic_DNA"/>
</dbReference>
<sequence length="85" mass="9208">MIFNMDESDWDAVVKVHLKGHFDPACHATVYWREKSREIGGKVNASVICATSSVGLLGNTSQTNYAAAKGGIAMFSVALAQDMMR</sequence>
<dbReference type="Gene3D" id="3.40.50.720">
    <property type="entry name" value="NAD(P)-binding Rossmann-like Domain"/>
    <property type="match status" value="1"/>
</dbReference>
<dbReference type="AlphaFoldDB" id="A0A6J7H0E0"/>